<feature type="region of interest" description="Disordered" evidence="6">
    <location>
        <begin position="86"/>
        <end position="113"/>
    </location>
</feature>
<evidence type="ECO:0000256" key="2">
    <source>
        <dbReference type="ARBA" id="ARBA00023015"/>
    </source>
</evidence>
<dbReference type="AlphaFoldDB" id="A0A175W221"/>
<feature type="region of interest" description="Disordered" evidence="6">
    <location>
        <begin position="292"/>
        <end position="321"/>
    </location>
</feature>
<feature type="compositionally biased region" description="Basic and acidic residues" evidence="6">
    <location>
        <begin position="130"/>
        <end position="143"/>
    </location>
</feature>
<feature type="compositionally biased region" description="Polar residues" evidence="6">
    <location>
        <begin position="149"/>
        <end position="175"/>
    </location>
</feature>
<dbReference type="EMBL" id="LCTW02000151">
    <property type="protein sequence ID" value="KXX77642.1"/>
    <property type="molecule type" value="Genomic_DNA"/>
</dbReference>
<keyword evidence="5" id="KW-0539">Nucleus</keyword>
<dbReference type="GO" id="GO:0003677">
    <property type="term" value="F:DNA binding"/>
    <property type="evidence" value="ECO:0007669"/>
    <property type="project" value="UniProtKB-KW"/>
</dbReference>
<feature type="compositionally biased region" description="Basic and acidic residues" evidence="6">
    <location>
        <begin position="655"/>
        <end position="671"/>
    </location>
</feature>
<feature type="compositionally biased region" description="Polar residues" evidence="6">
    <location>
        <begin position="698"/>
        <end position="716"/>
    </location>
</feature>
<dbReference type="InterPro" id="IPR001138">
    <property type="entry name" value="Zn2Cys6_DnaBD"/>
</dbReference>
<keyword evidence="4" id="KW-0804">Transcription</keyword>
<name>A0A175W221_9PEZI</name>
<comment type="caution">
    <text evidence="7">The sequence shown here is derived from an EMBL/GenBank/DDBJ whole genome shotgun (WGS) entry which is preliminary data.</text>
</comment>
<dbReference type="GO" id="GO:0008270">
    <property type="term" value="F:zinc ion binding"/>
    <property type="evidence" value="ECO:0007669"/>
    <property type="project" value="InterPro"/>
</dbReference>
<dbReference type="OrthoDB" id="10031947at2759"/>
<evidence type="ECO:0000313" key="7">
    <source>
        <dbReference type="EMBL" id="KXX77642.1"/>
    </source>
</evidence>
<feature type="compositionally biased region" description="Polar residues" evidence="6">
    <location>
        <begin position="678"/>
        <end position="687"/>
    </location>
</feature>
<gene>
    <name evidence="7" type="ORF">MMYC01_205960</name>
</gene>
<keyword evidence="8" id="KW-1185">Reference proteome</keyword>
<keyword evidence="2" id="KW-0805">Transcription regulation</keyword>
<accession>A0A175W221</accession>
<organism evidence="7 8">
    <name type="scientific">Madurella mycetomatis</name>
    <dbReference type="NCBI Taxonomy" id="100816"/>
    <lineage>
        <taxon>Eukaryota</taxon>
        <taxon>Fungi</taxon>
        <taxon>Dikarya</taxon>
        <taxon>Ascomycota</taxon>
        <taxon>Pezizomycotina</taxon>
        <taxon>Sordariomycetes</taxon>
        <taxon>Sordariomycetidae</taxon>
        <taxon>Sordariales</taxon>
        <taxon>Sordariales incertae sedis</taxon>
        <taxon>Madurella</taxon>
    </lineage>
</organism>
<dbReference type="GO" id="GO:0000981">
    <property type="term" value="F:DNA-binding transcription factor activity, RNA polymerase II-specific"/>
    <property type="evidence" value="ECO:0007669"/>
    <property type="project" value="InterPro"/>
</dbReference>
<proteinExistence type="predicted"/>
<evidence type="ECO:0008006" key="9">
    <source>
        <dbReference type="Google" id="ProtNLM"/>
    </source>
</evidence>
<keyword evidence="1" id="KW-0862">Zinc</keyword>
<reference evidence="7 8" key="1">
    <citation type="journal article" date="2016" name="Genome Announc.">
        <title>Genome Sequence of Madurella mycetomatis mm55, Isolated from a Human Mycetoma Case in Sudan.</title>
        <authorList>
            <person name="Smit S."/>
            <person name="Derks M.F."/>
            <person name="Bervoets S."/>
            <person name="Fahal A."/>
            <person name="van Leeuwen W."/>
            <person name="van Belkum A."/>
            <person name="van de Sande W.W."/>
        </authorList>
    </citation>
    <scope>NUCLEOTIDE SEQUENCE [LARGE SCALE GENOMIC DNA]</scope>
    <source>
        <strain evidence="8">mm55</strain>
    </source>
</reference>
<keyword evidence="3" id="KW-0238">DNA-binding</keyword>
<feature type="region of interest" description="Disordered" evidence="6">
    <location>
        <begin position="646"/>
        <end position="754"/>
    </location>
</feature>
<dbReference type="InterPro" id="IPR052073">
    <property type="entry name" value="Amide_Lactam_Regulators"/>
</dbReference>
<dbReference type="SUPFAM" id="SSF57701">
    <property type="entry name" value="Zn2/Cys6 DNA-binding domain"/>
    <property type="match status" value="1"/>
</dbReference>
<protein>
    <recommendedName>
        <fullName evidence="9">Transcription factor domain-containing protein</fullName>
    </recommendedName>
</protein>
<dbReference type="PANTHER" id="PTHR47171">
    <property type="entry name" value="FARA-RELATED"/>
    <property type="match status" value="1"/>
</dbReference>
<evidence type="ECO:0000256" key="6">
    <source>
        <dbReference type="SAM" id="MobiDB-lite"/>
    </source>
</evidence>
<dbReference type="InterPro" id="IPR036864">
    <property type="entry name" value="Zn2-C6_fun-type_DNA-bd_sf"/>
</dbReference>
<dbReference type="CDD" id="cd12148">
    <property type="entry name" value="fungal_TF_MHR"/>
    <property type="match status" value="1"/>
</dbReference>
<evidence type="ECO:0000256" key="3">
    <source>
        <dbReference type="ARBA" id="ARBA00023125"/>
    </source>
</evidence>
<dbReference type="STRING" id="100816.A0A175W221"/>
<dbReference type="Proteomes" id="UP000078237">
    <property type="component" value="Unassembled WGS sequence"/>
</dbReference>
<evidence type="ECO:0000256" key="5">
    <source>
        <dbReference type="ARBA" id="ARBA00023242"/>
    </source>
</evidence>
<feature type="compositionally biased region" description="Low complexity" evidence="6">
    <location>
        <begin position="728"/>
        <end position="740"/>
    </location>
</feature>
<feature type="region of interest" description="Disordered" evidence="6">
    <location>
        <begin position="128"/>
        <end position="191"/>
    </location>
</feature>
<dbReference type="VEuPathDB" id="FungiDB:MMYC01_205960"/>
<evidence type="ECO:0000256" key="4">
    <source>
        <dbReference type="ARBA" id="ARBA00023163"/>
    </source>
</evidence>
<dbReference type="PANTHER" id="PTHR47171:SF6">
    <property type="entry name" value="SPECIFIC TRANSCRIPTION FACTOR, PUTATIVE (AFU_ORTHOLOGUE AFUA_2G06130)-RELATED"/>
    <property type="match status" value="1"/>
</dbReference>
<evidence type="ECO:0000313" key="8">
    <source>
        <dbReference type="Proteomes" id="UP000078237"/>
    </source>
</evidence>
<sequence length="839" mass="92767">MASKKGGNVQIKFVGHDVAGLPMKRKQVHQACTPCRKRKKRCQHVLVDDVANRSDPAQVEDATPDSDASNAAAQLLRFFHHVSDNKSNSIDNRELRQPSRQSDTSPPFLGDLNPESILLEATMAAVGKTKASETDGSKNDADKMPGVLTPTSPFQQRTPPSPNQDPANTESSTVSEVPGSFGSAPHREGTRSTVRIQDATGFATLAQTLVNQVLARKVLPTDMEWGALRDLYLTKIHPIFPIFEGSALLNLPEEIELGELIMASVCLAAASDPQARSLLTFDRDAAHWVPSDLTTGNTHASGFRGASNERQNSPSEKAPRSRRIVPFEEYSREIAGFINKRLTELREKQQLPLIYEIRVVAITCLYWQPADPKERFEPLCLFARLVSLAHTHGIHLELLNKAHTDGQPTADGGGSKLFRCLYALDRLLAAFAGRPVMFHNNDLIRVPSPDDRDPPAFRLFMSLILLLDQVIEMYRPSPKVSYIDVPVFERLAIEARAQCEPDSILATLEVLYHAICVLSVRMPRQRFRTAPECDTLPCPSYQHLPPSGVNARRSHSADRILDVIKDYKLSPMPFVPYALTLSLSVAYRKWRFSRLPMFRARGGADFKRVLPVLQEMGRVWNSARLNAQLGQAVMLKLDRNEILQGRRSKCATEGSRTKDREQRQGNRRELPVELPTGSGDTPPSTRQPGRVEDGNRPTGGNNSRFPLDASAQTSDKNGAAEPPPGLGVSMSTSTNSSVESQLPSRPAGCNVSWNPPLTGEENVPDAIPLPGDFLYPPNIMDGPSLDGLSEYDLNAFLNDDDALFRSWDPKFAQSVDFSFSSNLDPGNPFAWPEYCNYAP</sequence>
<evidence type="ECO:0000256" key="1">
    <source>
        <dbReference type="ARBA" id="ARBA00022833"/>
    </source>
</evidence>
<dbReference type="CDD" id="cd00067">
    <property type="entry name" value="GAL4"/>
    <property type="match status" value="1"/>
</dbReference>